<gene>
    <name evidence="2" type="ORF">EDD39_1836</name>
</gene>
<reference evidence="2 3" key="1">
    <citation type="submission" date="2018-11" db="EMBL/GenBank/DDBJ databases">
        <title>Sequencing the genomes of 1000 actinobacteria strains.</title>
        <authorList>
            <person name="Klenk H.-P."/>
        </authorList>
    </citation>
    <scope>NUCLEOTIDE SEQUENCE [LARGE SCALE GENOMIC DNA]</scope>
    <source>
        <strain evidence="2 3">DSM 44780</strain>
    </source>
</reference>
<evidence type="ECO:0000259" key="1">
    <source>
        <dbReference type="Pfam" id="PF20815"/>
    </source>
</evidence>
<feature type="domain" description="GIY-YIG catalytic" evidence="1">
    <location>
        <begin position="48"/>
        <end position="156"/>
    </location>
</feature>
<dbReference type="EMBL" id="RJVJ01000001">
    <property type="protein sequence ID" value="ROR43670.1"/>
    <property type="molecule type" value="Genomic_DNA"/>
</dbReference>
<dbReference type="AlphaFoldDB" id="A0A8G1XAY2"/>
<dbReference type="Proteomes" id="UP000267408">
    <property type="component" value="Unassembled WGS sequence"/>
</dbReference>
<evidence type="ECO:0000313" key="3">
    <source>
        <dbReference type="Proteomes" id="UP000267408"/>
    </source>
</evidence>
<dbReference type="OrthoDB" id="7593365at2"/>
<evidence type="ECO:0000313" key="2">
    <source>
        <dbReference type="EMBL" id="ROR43670.1"/>
    </source>
</evidence>
<name>A0A8G1XAY2_9ACTN</name>
<proteinExistence type="predicted"/>
<comment type="caution">
    <text evidence="2">The sequence shown here is derived from an EMBL/GenBank/DDBJ whole genome shotgun (WGS) entry which is preliminary data.</text>
</comment>
<sequence>MHAPLTRPDRLWTAAEVLASPCPVPAEPGVYGWHFTAAPHPALPVGRLLYTGIAPRRMPPGRPSRQHLRKRIRYHYRGNAAGSTLRYSLGCLLGLELRRVSERGRLTFGRAGEAELSGWMAEHARVCWTVRPEPWDLESQLIAALDLPLNLAGNEGGGFHGDLAGLRRAARLRAHELPVAE</sequence>
<organism evidence="2 3">
    <name type="scientific">Kitasatospora cineracea</name>
    <dbReference type="NCBI Taxonomy" id="88074"/>
    <lineage>
        <taxon>Bacteria</taxon>
        <taxon>Bacillati</taxon>
        <taxon>Actinomycetota</taxon>
        <taxon>Actinomycetes</taxon>
        <taxon>Kitasatosporales</taxon>
        <taxon>Streptomycetaceae</taxon>
        <taxon>Kitasatospora</taxon>
    </lineage>
</organism>
<dbReference type="RefSeq" id="WP_123554671.1">
    <property type="nucleotide sequence ID" value="NZ_RJVJ01000001.1"/>
</dbReference>
<dbReference type="InterPro" id="IPR049311">
    <property type="entry name" value="GIY_YIG_cat"/>
</dbReference>
<accession>A0A8G1XAY2</accession>
<protein>
    <recommendedName>
        <fullName evidence="1">GIY-YIG catalytic domain-containing protein</fullName>
    </recommendedName>
</protein>
<dbReference type="Pfam" id="PF20815">
    <property type="entry name" value="GIY_YIG_2"/>
    <property type="match status" value="1"/>
</dbReference>